<name>A0ABQ1FUT1_9GAMM</name>
<evidence type="ECO:0000256" key="1">
    <source>
        <dbReference type="SAM" id="Phobius"/>
    </source>
</evidence>
<feature type="transmembrane region" description="Helical" evidence="1">
    <location>
        <begin position="152"/>
        <end position="174"/>
    </location>
</feature>
<keyword evidence="3" id="KW-1185">Reference proteome</keyword>
<gene>
    <name evidence="2" type="ORF">GCM10010981_18440</name>
</gene>
<evidence type="ECO:0000313" key="2">
    <source>
        <dbReference type="EMBL" id="GGA29818.1"/>
    </source>
</evidence>
<dbReference type="Pfam" id="PF04224">
    <property type="entry name" value="DUF417"/>
    <property type="match status" value="1"/>
</dbReference>
<dbReference type="InterPro" id="IPR007339">
    <property type="entry name" value="RclC-like"/>
</dbReference>
<evidence type="ECO:0000313" key="3">
    <source>
        <dbReference type="Proteomes" id="UP000620046"/>
    </source>
</evidence>
<keyword evidence="1" id="KW-0472">Membrane</keyword>
<evidence type="ECO:0008006" key="4">
    <source>
        <dbReference type="Google" id="ProtNLM"/>
    </source>
</evidence>
<organism evidence="2 3">
    <name type="scientific">Dyella nitratireducens</name>
    <dbReference type="NCBI Taxonomy" id="1849580"/>
    <lineage>
        <taxon>Bacteria</taxon>
        <taxon>Pseudomonadati</taxon>
        <taxon>Pseudomonadota</taxon>
        <taxon>Gammaproteobacteria</taxon>
        <taxon>Lysobacterales</taxon>
        <taxon>Rhodanobacteraceae</taxon>
        <taxon>Dyella</taxon>
    </lineage>
</organism>
<feature type="transmembrane region" description="Helical" evidence="1">
    <location>
        <begin position="42"/>
        <end position="60"/>
    </location>
</feature>
<dbReference type="EMBL" id="BMJA01000001">
    <property type="protein sequence ID" value="GGA29818.1"/>
    <property type="molecule type" value="Genomic_DNA"/>
</dbReference>
<keyword evidence="1" id="KW-0812">Transmembrane</keyword>
<comment type="caution">
    <text evidence="2">The sequence shown here is derived from an EMBL/GenBank/DDBJ whole genome shotgun (WGS) entry which is preliminary data.</text>
</comment>
<dbReference type="RefSeq" id="WP_229720710.1">
    <property type="nucleotide sequence ID" value="NZ_BMJA01000001.1"/>
</dbReference>
<dbReference type="PANTHER" id="PTHR40106:SF1">
    <property type="entry name" value="INNER MEMBRANE PROTEIN RCLC"/>
    <property type="match status" value="1"/>
</dbReference>
<reference evidence="3" key="1">
    <citation type="journal article" date="2019" name="Int. J. Syst. Evol. Microbiol.">
        <title>The Global Catalogue of Microorganisms (GCM) 10K type strain sequencing project: providing services to taxonomists for standard genome sequencing and annotation.</title>
        <authorList>
            <consortium name="The Broad Institute Genomics Platform"/>
            <consortium name="The Broad Institute Genome Sequencing Center for Infectious Disease"/>
            <person name="Wu L."/>
            <person name="Ma J."/>
        </authorList>
    </citation>
    <scope>NUCLEOTIDE SEQUENCE [LARGE SCALE GENOMIC DNA]</scope>
    <source>
        <strain evidence="3">CGMCC 1.15439</strain>
    </source>
</reference>
<accession>A0ABQ1FUT1</accession>
<feature type="transmembrane region" description="Helical" evidence="1">
    <location>
        <begin position="117"/>
        <end position="140"/>
    </location>
</feature>
<dbReference type="PANTHER" id="PTHR40106">
    <property type="entry name" value="INNER MEMBRANE PROTEIN RCLC"/>
    <property type="match status" value="1"/>
</dbReference>
<proteinExistence type="predicted"/>
<protein>
    <recommendedName>
        <fullName evidence="4">Membrane protein YkgB</fullName>
    </recommendedName>
</protein>
<dbReference type="Proteomes" id="UP000620046">
    <property type="component" value="Unassembled WGS sequence"/>
</dbReference>
<feature type="transmembrane region" description="Helical" evidence="1">
    <location>
        <begin position="80"/>
        <end position="105"/>
    </location>
</feature>
<sequence>MSRTTTPAAETESSELIDMPVGRFIDKVIVTLSKTSLFKGDVGHHLVRAAMVFTFAIFGYQKWYSFEAHQITPLIQHSPLVFWLIPAFGINGAGYFLGTTEWLFGSLILLGFWHRKLGLLGAIGSTITFAGTVTIIPFLPNAWAVEAGGFPLMYLPVAFLMKDVLFLAVSLYLLQRDVVRAAREIVRG</sequence>
<keyword evidence="1" id="KW-1133">Transmembrane helix</keyword>